<organism evidence="3 4">
    <name type="scientific">Fusarium langsethiae</name>
    <dbReference type="NCBI Taxonomy" id="179993"/>
    <lineage>
        <taxon>Eukaryota</taxon>
        <taxon>Fungi</taxon>
        <taxon>Dikarya</taxon>
        <taxon>Ascomycota</taxon>
        <taxon>Pezizomycotina</taxon>
        <taxon>Sordariomycetes</taxon>
        <taxon>Hypocreomycetidae</taxon>
        <taxon>Hypocreales</taxon>
        <taxon>Nectriaceae</taxon>
        <taxon>Fusarium</taxon>
    </lineage>
</organism>
<dbReference type="PANTHER" id="PTHR38117">
    <property type="entry name" value="NACHT AND WD40 DOMAIN PROTEIN"/>
    <property type="match status" value="1"/>
</dbReference>
<dbReference type="PANTHER" id="PTHR38117:SF2">
    <property type="entry name" value="NACHT AND WD40 DOMAIN PROTEIN"/>
    <property type="match status" value="1"/>
</dbReference>
<comment type="caution">
    <text evidence="3">The sequence shown here is derived from an EMBL/GenBank/DDBJ whole genome shotgun (WGS) entry which is preliminary data.</text>
</comment>
<dbReference type="OrthoDB" id="3246050at2759"/>
<evidence type="ECO:0000313" key="4">
    <source>
        <dbReference type="Proteomes" id="UP000037904"/>
    </source>
</evidence>
<feature type="compositionally biased region" description="Low complexity" evidence="1">
    <location>
        <begin position="248"/>
        <end position="262"/>
    </location>
</feature>
<evidence type="ECO:0000313" key="3">
    <source>
        <dbReference type="EMBL" id="KPA46675.1"/>
    </source>
</evidence>
<keyword evidence="4" id="KW-1185">Reference proteome</keyword>
<sequence>MTRSTFTTITPLPSNLSRQQVVDFLHDHLAMIDLNPLIIERHQISPPSHAPEDEKKCVWYSMTDRIDYLPGGLASGQVTYTAAFFDSSDGLQTHSYAPMGLDLRGRWSVGGTMPGERPQPVELGLGAPATGLYLREDVDMRCNMLMVSFVKKTIKKSHGTLVEKLSQRTSLKSARHSMQNFGTNSPGALQTPTPPASESSGVPAKGASGQHGIAPDLSSHPAYINGTPSSSMGDVHQQNGGPVAPGRSQPLGLNQSLLGQSGTAYRGDGRPDHCAELAGQNPYNNSNTPFDEREAFAELDDGTHNHPRHERTGPAELA</sequence>
<proteinExistence type="predicted"/>
<name>A0A0N0DIA3_FUSLA</name>
<evidence type="ECO:0000259" key="2">
    <source>
        <dbReference type="Pfam" id="PF23155"/>
    </source>
</evidence>
<dbReference type="Pfam" id="PF23155">
    <property type="entry name" value="DUF7053"/>
    <property type="match status" value="1"/>
</dbReference>
<dbReference type="Proteomes" id="UP000037904">
    <property type="component" value="Unassembled WGS sequence"/>
</dbReference>
<accession>A0A0N0DIA3</accession>
<dbReference type="EMBL" id="JXCE01000002">
    <property type="protein sequence ID" value="KPA46675.1"/>
    <property type="molecule type" value="Genomic_DNA"/>
</dbReference>
<feature type="compositionally biased region" description="Polar residues" evidence="1">
    <location>
        <begin position="167"/>
        <end position="200"/>
    </location>
</feature>
<feature type="compositionally biased region" description="Basic and acidic residues" evidence="1">
    <location>
        <begin position="290"/>
        <end position="304"/>
    </location>
</feature>
<evidence type="ECO:0000256" key="1">
    <source>
        <dbReference type="SAM" id="MobiDB-lite"/>
    </source>
</evidence>
<gene>
    <name evidence="3" type="ORF">FLAG1_00251</name>
</gene>
<feature type="region of interest" description="Disordered" evidence="1">
    <location>
        <begin position="161"/>
        <end position="318"/>
    </location>
</feature>
<reference evidence="3 4" key="1">
    <citation type="submission" date="2015-04" db="EMBL/GenBank/DDBJ databases">
        <title>The draft genome sequence of Fusarium langsethiae, a T-2/HT-2 mycotoxin producer.</title>
        <authorList>
            <person name="Lysoe E."/>
            <person name="Divon H.H."/>
            <person name="Terzi V."/>
            <person name="Orru L."/>
            <person name="Lamontanara A."/>
            <person name="Kolseth A.-K."/>
            <person name="Frandsen R.J."/>
            <person name="Nielsen K."/>
            <person name="Thrane U."/>
        </authorList>
    </citation>
    <scope>NUCLEOTIDE SEQUENCE [LARGE SCALE GENOMIC DNA]</scope>
    <source>
        <strain evidence="3 4">Fl201059</strain>
    </source>
</reference>
<feature type="domain" description="DUF7053" evidence="2">
    <location>
        <begin position="2"/>
        <end position="169"/>
    </location>
</feature>
<feature type="compositionally biased region" description="Polar residues" evidence="1">
    <location>
        <begin position="226"/>
        <end position="240"/>
    </location>
</feature>
<dbReference type="AlphaFoldDB" id="A0A0N0DIA3"/>
<protein>
    <recommendedName>
        <fullName evidence="2">DUF7053 domain-containing protein</fullName>
    </recommendedName>
</protein>
<dbReference type="InterPro" id="IPR055481">
    <property type="entry name" value="DUF7053"/>
</dbReference>